<sequence>MSDFRSLSGFEEALRPPVDVRRARLTPTVLGRMRGAGQGDAAARFERVARRVPEVMVKITGRTRDGAHLGAHLAYISRNGALVLEGPDGERLDRAGVRDLADDWAAELAMEPRGRRDAPVSLSVVLSMPMGTDAGRLHDAARAFAGEVFGDRFPYVFALHDEGRHPHVHLTVRMLGRDGERLNPRKADLQLWRERFAHALRERSVEAEATPRRARGVTRKPERAPVRKLRERFEAGGGPAPRVLREAVQEAAKDEGGTEPWKAALRARRDRIVRALSAEAVRHGLSGDRDGRRKADTVVDFVKALPPVETRRDVIRRRLDPSERERPPPDGGRSR</sequence>
<feature type="domain" description="MobA/VirD2-like nuclease" evidence="2">
    <location>
        <begin position="117"/>
        <end position="197"/>
    </location>
</feature>
<protein>
    <recommendedName>
        <fullName evidence="2">MobA/VirD2-like nuclease domain-containing protein</fullName>
    </recommendedName>
</protein>
<evidence type="ECO:0000313" key="4">
    <source>
        <dbReference type="Proteomes" id="UP000663942"/>
    </source>
</evidence>
<dbReference type="EMBL" id="CP062006">
    <property type="protein sequence ID" value="QTC88422.1"/>
    <property type="molecule type" value="Genomic_DNA"/>
</dbReference>
<evidence type="ECO:0000256" key="1">
    <source>
        <dbReference type="SAM" id="MobiDB-lite"/>
    </source>
</evidence>
<dbReference type="RefSeq" id="WP_207825627.1">
    <property type="nucleotide sequence ID" value="NZ_CP062006.1"/>
</dbReference>
<evidence type="ECO:0000259" key="2">
    <source>
        <dbReference type="Pfam" id="PF03432"/>
    </source>
</evidence>
<name>A0ABX7SL57_9CAUL</name>
<accession>A0ABX7SL57</accession>
<gene>
    <name evidence="3" type="ORF">IFE19_03250</name>
</gene>
<evidence type="ECO:0000313" key="3">
    <source>
        <dbReference type="EMBL" id="QTC88422.1"/>
    </source>
</evidence>
<dbReference type="Proteomes" id="UP000663942">
    <property type="component" value="Chromosome"/>
</dbReference>
<dbReference type="InterPro" id="IPR005094">
    <property type="entry name" value="Endonuclease_MobA/VirD2"/>
</dbReference>
<dbReference type="Pfam" id="PF03432">
    <property type="entry name" value="Relaxase"/>
    <property type="match status" value="1"/>
</dbReference>
<reference evidence="3 4" key="1">
    <citation type="submission" date="2020-09" db="EMBL/GenBank/DDBJ databases">
        <title>Brevundimonas sp. LVF1 isolated from an oligotrophic pond in Goettingen, Germany.</title>
        <authorList>
            <person name="Friedrich I."/>
            <person name="Klassen A."/>
            <person name="Neubauer H."/>
            <person name="Schneider D."/>
            <person name="Hertel R."/>
            <person name="Daniel R."/>
        </authorList>
    </citation>
    <scope>NUCLEOTIDE SEQUENCE [LARGE SCALE GENOMIC DNA]</scope>
    <source>
        <strain evidence="3 4">LVF1</strain>
    </source>
</reference>
<proteinExistence type="predicted"/>
<feature type="region of interest" description="Disordered" evidence="1">
    <location>
        <begin position="310"/>
        <end position="335"/>
    </location>
</feature>
<dbReference type="Gene3D" id="3.30.930.30">
    <property type="match status" value="1"/>
</dbReference>
<organism evidence="3 4">
    <name type="scientific">Brevundimonas pondensis</name>
    <dbReference type="NCBI Taxonomy" id="2774189"/>
    <lineage>
        <taxon>Bacteria</taxon>
        <taxon>Pseudomonadati</taxon>
        <taxon>Pseudomonadota</taxon>
        <taxon>Alphaproteobacteria</taxon>
        <taxon>Caulobacterales</taxon>
        <taxon>Caulobacteraceae</taxon>
        <taxon>Brevundimonas</taxon>
    </lineage>
</organism>
<keyword evidence="4" id="KW-1185">Reference proteome</keyword>